<comment type="caution">
    <text evidence="2">The sequence shown here is derived from an EMBL/GenBank/DDBJ whole genome shotgun (WGS) entry which is preliminary data.</text>
</comment>
<dbReference type="SUPFAM" id="SSF47986">
    <property type="entry name" value="DEATH domain"/>
    <property type="match status" value="1"/>
</dbReference>
<organism evidence="2 3">
    <name type="scientific">Sinanodonta woodiana</name>
    <name type="common">Chinese pond mussel</name>
    <name type="synonym">Anodonta woodiana</name>
    <dbReference type="NCBI Taxonomy" id="1069815"/>
    <lineage>
        <taxon>Eukaryota</taxon>
        <taxon>Metazoa</taxon>
        <taxon>Spiralia</taxon>
        <taxon>Lophotrochozoa</taxon>
        <taxon>Mollusca</taxon>
        <taxon>Bivalvia</taxon>
        <taxon>Autobranchia</taxon>
        <taxon>Heteroconchia</taxon>
        <taxon>Palaeoheterodonta</taxon>
        <taxon>Unionida</taxon>
        <taxon>Unionoidea</taxon>
        <taxon>Unionidae</taxon>
        <taxon>Unioninae</taxon>
        <taxon>Sinanodonta</taxon>
    </lineage>
</organism>
<dbReference type="EMBL" id="JBJQND010000008">
    <property type="protein sequence ID" value="KAL3868693.1"/>
    <property type="molecule type" value="Genomic_DNA"/>
</dbReference>
<dbReference type="Proteomes" id="UP001634394">
    <property type="component" value="Unassembled WGS sequence"/>
</dbReference>
<dbReference type="InterPro" id="IPR011029">
    <property type="entry name" value="DEATH-like_dom_sf"/>
</dbReference>
<evidence type="ECO:0000259" key="1">
    <source>
        <dbReference type="PROSITE" id="PS50209"/>
    </source>
</evidence>
<sequence>MLRCNVLGNIHNHHARPSISLDNKTFPLIIADIPQLCSEYNVRKLKKNLFKKRSRIETELHPKNIIGYFVEQEVFEIKDIENILFKPRQEQSKFIFDHILKGLPNAFNVLLYALRQSGSNGLADELEKLISGRDTLEQEERSTTRARRSYRNTTGVPSSDILLTLRFRHRDNDNSLNERLMDHFNEDENNEVEQLFLKETESVFNRAAVGSLILYLTPCSRRSYLKLMKFCRDGSMEILLKRLLSTPRMAQFLPREPVSVQIQLMTRDLLEESKDNGLRRLCRRLIEEFDTVVDEIDPTDFKESFISRQLLSDEYFHQLDLDFGHSRLVRASDFLKTVLQLGDNAVLAFKETVEKKGPEYLLEVLNRDSQTVHNDKGKDSYTQIQFFKH</sequence>
<name>A0ABD3W7K8_SINWO</name>
<dbReference type="PROSITE" id="PS50209">
    <property type="entry name" value="CARD"/>
    <property type="match status" value="1"/>
</dbReference>
<accession>A0ABD3W7K8</accession>
<protein>
    <recommendedName>
        <fullName evidence="1">CARD domain-containing protein</fullName>
    </recommendedName>
</protein>
<feature type="domain" description="CARD" evidence="1">
    <location>
        <begin position="270"/>
        <end position="368"/>
    </location>
</feature>
<dbReference type="Pfam" id="PF00619">
    <property type="entry name" value="CARD"/>
    <property type="match status" value="1"/>
</dbReference>
<reference evidence="2 3" key="1">
    <citation type="submission" date="2024-11" db="EMBL/GenBank/DDBJ databases">
        <title>Chromosome-level genome assembly of the freshwater bivalve Anodonta woodiana.</title>
        <authorList>
            <person name="Chen X."/>
        </authorList>
    </citation>
    <scope>NUCLEOTIDE SEQUENCE [LARGE SCALE GENOMIC DNA]</scope>
    <source>
        <strain evidence="2">MN2024</strain>
        <tissue evidence="2">Gills</tissue>
    </source>
</reference>
<dbReference type="InterPro" id="IPR001315">
    <property type="entry name" value="CARD"/>
</dbReference>
<proteinExistence type="predicted"/>
<gene>
    <name evidence="2" type="ORF">ACJMK2_041470</name>
</gene>
<keyword evidence="3" id="KW-1185">Reference proteome</keyword>
<feature type="non-terminal residue" evidence="2">
    <location>
        <position position="389"/>
    </location>
</feature>
<evidence type="ECO:0000313" key="3">
    <source>
        <dbReference type="Proteomes" id="UP001634394"/>
    </source>
</evidence>
<dbReference type="AlphaFoldDB" id="A0ABD3W7K8"/>
<evidence type="ECO:0000313" key="2">
    <source>
        <dbReference type="EMBL" id="KAL3868693.1"/>
    </source>
</evidence>
<dbReference type="Gene3D" id="1.10.533.10">
    <property type="entry name" value="Death Domain, Fas"/>
    <property type="match status" value="1"/>
</dbReference>
<dbReference type="CDD" id="cd01671">
    <property type="entry name" value="CARD"/>
    <property type="match status" value="1"/>
</dbReference>